<evidence type="ECO:0000313" key="2">
    <source>
        <dbReference type="Proteomes" id="UP000805193"/>
    </source>
</evidence>
<dbReference type="Proteomes" id="UP000805193">
    <property type="component" value="Unassembled WGS sequence"/>
</dbReference>
<sequence length="194" mass="22355">MEAMTDGDERLAMNDEDCLDILWSQHHRQIEFNQLEVSIQAFVKERTIPHLFVVGQSAVSESYRDSYDVVIEKLEARAVWMIWNEDLEHHMGELQSVRDTPTPSCHDVNVYVLSPLGHLLENYQVAVPRSNGGTELPPIVQCHQAFPLARKLMKPCCILHNVCKTLNNSADKQWVQDARKVEEDDKLEQPRHKT</sequence>
<comment type="caution">
    <text evidence="1">The sequence shown here is derived from an EMBL/GenBank/DDBJ whole genome shotgun (WGS) entry which is preliminary data.</text>
</comment>
<dbReference type="EMBL" id="JABSTQ010001502">
    <property type="protein sequence ID" value="KAG0444768.1"/>
    <property type="molecule type" value="Genomic_DNA"/>
</dbReference>
<reference evidence="1 2" key="1">
    <citation type="journal article" date="2020" name="Cell">
        <title>Large-Scale Comparative Analyses of Tick Genomes Elucidate Their Genetic Diversity and Vector Capacities.</title>
        <authorList>
            <consortium name="Tick Genome and Microbiome Consortium (TIGMIC)"/>
            <person name="Jia N."/>
            <person name="Wang J."/>
            <person name="Shi W."/>
            <person name="Du L."/>
            <person name="Sun Y."/>
            <person name="Zhan W."/>
            <person name="Jiang J.F."/>
            <person name="Wang Q."/>
            <person name="Zhang B."/>
            <person name="Ji P."/>
            <person name="Bell-Sakyi L."/>
            <person name="Cui X.M."/>
            <person name="Yuan T.T."/>
            <person name="Jiang B.G."/>
            <person name="Yang W.F."/>
            <person name="Lam T.T."/>
            <person name="Chang Q.C."/>
            <person name="Ding S.J."/>
            <person name="Wang X.J."/>
            <person name="Zhu J.G."/>
            <person name="Ruan X.D."/>
            <person name="Zhao L."/>
            <person name="Wei J.T."/>
            <person name="Ye R.Z."/>
            <person name="Que T.C."/>
            <person name="Du C.H."/>
            <person name="Zhou Y.H."/>
            <person name="Cheng J.X."/>
            <person name="Dai P.F."/>
            <person name="Guo W.B."/>
            <person name="Han X.H."/>
            <person name="Huang E.J."/>
            <person name="Li L.F."/>
            <person name="Wei W."/>
            <person name="Gao Y.C."/>
            <person name="Liu J.Z."/>
            <person name="Shao H.Z."/>
            <person name="Wang X."/>
            <person name="Wang C.C."/>
            <person name="Yang T.C."/>
            <person name="Huo Q.B."/>
            <person name="Li W."/>
            <person name="Chen H.Y."/>
            <person name="Chen S.E."/>
            <person name="Zhou L.G."/>
            <person name="Ni X.B."/>
            <person name="Tian J.H."/>
            <person name="Sheng Y."/>
            <person name="Liu T."/>
            <person name="Pan Y.S."/>
            <person name="Xia L.Y."/>
            <person name="Li J."/>
            <person name="Zhao F."/>
            <person name="Cao W.C."/>
        </authorList>
    </citation>
    <scope>NUCLEOTIDE SEQUENCE [LARGE SCALE GENOMIC DNA]</scope>
    <source>
        <strain evidence="1">Iper-2018</strain>
    </source>
</reference>
<keyword evidence="2" id="KW-1185">Reference proteome</keyword>
<gene>
    <name evidence="1" type="ORF">HPB47_013403</name>
</gene>
<name>A0AC60QYK8_IXOPE</name>
<accession>A0AC60QYK8</accession>
<organism evidence="1 2">
    <name type="scientific">Ixodes persulcatus</name>
    <name type="common">Taiga tick</name>
    <dbReference type="NCBI Taxonomy" id="34615"/>
    <lineage>
        <taxon>Eukaryota</taxon>
        <taxon>Metazoa</taxon>
        <taxon>Ecdysozoa</taxon>
        <taxon>Arthropoda</taxon>
        <taxon>Chelicerata</taxon>
        <taxon>Arachnida</taxon>
        <taxon>Acari</taxon>
        <taxon>Parasitiformes</taxon>
        <taxon>Ixodida</taxon>
        <taxon>Ixodoidea</taxon>
        <taxon>Ixodidae</taxon>
        <taxon>Ixodinae</taxon>
        <taxon>Ixodes</taxon>
    </lineage>
</organism>
<proteinExistence type="predicted"/>
<evidence type="ECO:0000313" key="1">
    <source>
        <dbReference type="EMBL" id="KAG0444768.1"/>
    </source>
</evidence>
<protein>
    <submittedName>
        <fullName evidence="1">Uncharacterized protein</fullName>
    </submittedName>
</protein>